<feature type="domain" description="DUF6593" evidence="1">
    <location>
        <begin position="9"/>
        <end position="180"/>
    </location>
</feature>
<evidence type="ECO:0000259" key="1">
    <source>
        <dbReference type="Pfam" id="PF20236"/>
    </source>
</evidence>
<evidence type="ECO:0000313" key="3">
    <source>
        <dbReference type="Proteomes" id="UP000807353"/>
    </source>
</evidence>
<proteinExistence type="predicted"/>
<comment type="caution">
    <text evidence="2">The sequence shown here is derived from an EMBL/GenBank/DDBJ whole genome shotgun (WGS) entry which is preliminary data.</text>
</comment>
<dbReference type="AlphaFoldDB" id="A0A9P6CIL3"/>
<dbReference type="Proteomes" id="UP000807353">
    <property type="component" value="Unassembled WGS sequence"/>
</dbReference>
<sequence>MNLHLSDRSPINATYFNDDGQAIYKVETPIRLGTRTSTITRVIPNDATPNDGDGDEVDMRDRFGFLAQIEHKPFSSSVIKFGGIETEVKHYFRKEGWSWYGRDRVFTGPDGKEYRWLLQSWSSKLVLNDAARTRVAKFRTKSYGIIGKAHPARLEIQPIGEAIMDTILVTFIHIEKTRKDKERASRNASAGGGGGGG</sequence>
<dbReference type="EMBL" id="MU150262">
    <property type="protein sequence ID" value="KAF9463420.1"/>
    <property type="molecule type" value="Genomic_DNA"/>
</dbReference>
<protein>
    <recommendedName>
        <fullName evidence="1">DUF6593 domain-containing protein</fullName>
    </recommendedName>
</protein>
<gene>
    <name evidence="2" type="ORF">BDZ94DRAFT_1258757</name>
</gene>
<dbReference type="OrthoDB" id="3360976at2759"/>
<dbReference type="InterPro" id="IPR046528">
    <property type="entry name" value="DUF6593"/>
</dbReference>
<keyword evidence="3" id="KW-1185">Reference proteome</keyword>
<evidence type="ECO:0000313" key="2">
    <source>
        <dbReference type="EMBL" id="KAF9463420.1"/>
    </source>
</evidence>
<organism evidence="2 3">
    <name type="scientific">Collybia nuda</name>
    <dbReference type="NCBI Taxonomy" id="64659"/>
    <lineage>
        <taxon>Eukaryota</taxon>
        <taxon>Fungi</taxon>
        <taxon>Dikarya</taxon>
        <taxon>Basidiomycota</taxon>
        <taxon>Agaricomycotina</taxon>
        <taxon>Agaricomycetes</taxon>
        <taxon>Agaricomycetidae</taxon>
        <taxon>Agaricales</taxon>
        <taxon>Tricholomatineae</taxon>
        <taxon>Clitocybaceae</taxon>
        <taxon>Collybia</taxon>
    </lineage>
</organism>
<reference evidence="2" key="1">
    <citation type="submission" date="2020-11" db="EMBL/GenBank/DDBJ databases">
        <authorList>
            <consortium name="DOE Joint Genome Institute"/>
            <person name="Ahrendt S."/>
            <person name="Riley R."/>
            <person name="Andreopoulos W."/>
            <person name="Labutti K."/>
            <person name="Pangilinan J."/>
            <person name="Ruiz-Duenas F.J."/>
            <person name="Barrasa J.M."/>
            <person name="Sanchez-Garcia M."/>
            <person name="Camarero S."/>
            <person name="Miyauchi S."/>
            <person name="Serrano A."/>
            <person name="Linde D."/>
            <person name="Babiker R."/>
            <person name="Drula E."/>
            <person name="Ayuso-Fernandez I."/>
            <person name="Pacheco R."/>
            <person name="Padilla G."/>
            <person name="Ferreira P."/>
            <person name="Barriuso J."/>
            <person name="Kellner H."/>
            <person name="Castanera R."/>
            <person name="Alfaro M."/>
            <person name="Ramirez L."/>
            <person name="Pisabarro A.G."/>
            <person name="Kuo A."/>
            <person name="Tritt A."/>
            <person name="Lipzen A."/>
            <person name="He G."/>
            <person name="Yan M."/>
            <person name="Ng V."/>
            <person name="Cullen D."/>
            <person name="Martin F."/>
            <person name="Rosso M.-N."/>
            <person name="Henrissat B."/>
            <person name="Hibbett D."/>
            <person name="Martinez A.T."/>
            <person name="Grigoriev I.V."/>
        </authorList>
    </citation>
    <scope>NUCLEOTIDE SEQUENCE</scope>
    <source>
        <strain evidence="2">CBS 247.69</strain>
    </source>
</reference>
<name>A0A9P6CIL3_9AGAR</name>
<dbReference type="Pfam" id="PF20236">
    <property type="entry name" value="DUF6593"/>
    <property type="match status" value="1"/>
</dbReference>
<accession>A0A9P6CIL3</accession>